<evidence type="ECO:0000313" key="5">
    <source>
        <dbReference type="Proteomes" id="UP000186817"/>
    </source>
</evidence>
<dbReference type="AlphaFoldDB" id="A0A1Q9DI27"/>
<dbReference type="Pfam" id="PF12796">
    <property type="entry name" value="Ank_2"/>
    <property type="match status" value="1"/>
</dbReference>
<dbReference type="PANTHER" id="PTHR24198">
    <property type="entry name" value="ANKYRIN REPEAT AND PROTEIN KINASE DOMAIN-CONTAINING PROTEIN"/>
    <property type="match status" value="1"/>
</dbReference>
<dbReference type="EMBL" id="LSRX01000525">
    <property type="protein sequence ID" value="OLP94851.1"/>
    <property type="molecule type" value="Genomic_DNA"/>
</dbReference>
<dbReference type="Proteomes" id="UP000186817">
    <property type="component" value="Unassembled WGS sequence"/>
</dbReference>
<reference evidence="4 5" key="1">
    <citation type="submission" date="2016-02" db="EMBL/GenBank/DDBJ databases">
        <title>Genome analysis of coral dinoflagellate symbionts highlights evolutionary adaptations to a symbiotic lifestyle.</title>
        <authorList>
            <person name="Aranda M."/>
            <person name="Li Y."/>
            <person name="Liew Y.J."/>
            <person name="Baumgarten S."/>
            <person name="Simakov O."/>
            <person name="Wilson M."/>
            <person name="Piel J."/>
            <person name="Ashoor H."/>
            <person name="Bougouffa S."/>
            <person name="Bajic V.B."/>
            <person name="Ryu T."/>
            <person name="Ravasi T."/>
            <person name="Bayer T."/>
            <person name="Micklem G."/>
            <person name="Kim H."/>
            <person name="Bhak J."/>
            <person name="Lajeunesse T.C."/>
            <person name="Voolstra C.R."/>
        </authorList>
    </citation>
    <scope>NUCLEOTIDE SEQUENCE [LARGE SCALE GENOMIC DNA]</scope>
    <source>
        <strain evidence="4 5">CCMP2467</strain>
    </source>
</reference>
<dbReference type="InterPro" id="IPR002110">
    <property type="entry name" value="Ankyrin_rpt"/>
</dbReference>
<dbReference type="PANTHER" id="PTHR24198:SF165">
    <property type="entry name" value="ANKYRIN REPEAT-CONTAINING PROTEIN-RELATED"/>
    <property type="match status" value="1"/>
</dbReference>
<evidence type="ECO:0000256" key="2">
    <source>
        <dbReference type="ARBA" id="ARBA00023043"/>
    </source>
</evidence>
<dbReference type="InterPro" id="IPR013103">
    <property type="entry name" value="RVT_2"/>
</dbReference>
<name>A0A1Q9DI27_SYMMI</name>
<evidence type="ECO:0000256" key="1">
    <source>
        <dbReference type="ARBA" id="ARBA00022737"/>
    </source>
</evidence>
<evidence type="ECO:0000313" key="4">
    <source>
        <dbReference type="EMBL" id="OLP94851.1"/>
    </source>
</evidence>
<keyword evidence="1" id="KW-0677">Repeat</keyword>
<dbReference type="Gene3D" id="1.25.40.20">
    <property type="entry name" value="Ankyrin repeat-containing domain"/>
    <property type="match status" value="3"/>
</dbReference>
<keyword evidence="5" id="KW-1185">Reference proteome</keyword>
<comment type="caution">
    <text evidence="4">The sequence shown here is derived from an EMBL/GenBank/DDBJ whole genome shotgun (WGS) entry which is preliminary data.</text>
</comment>
<sequence length="613" mass="68757">MLRVWTVSGKELVAVPVEELGEVRTLKLLLRDLCDYPLCLLQLLHEGVVLEDAARLGCSMDVQLVLLPWHGTTMQHRLAEEFCEACVSGEEKIVRTVLKTGFGITCGGLSSEDRELYDPFRLACGQGHREIVRLLMSYHPEDWSAEGGLKDASGNGHEEVVRLLLEADANLPSGLSMSREEYFWAVVRASNRGHSEIVALLLEALPGVAARDPQGSLRWHLGWVQYHELALMMSCRRGFAEVARLLLQAHSTADSRAAALRQAARKRNVEVVRLLLTAGVGREVRERILYKAAKRGHAEIASIVVDAGVTAEGCAAALLKAAGRGHLEVVRVLSKAGITRLQYLDSALFRASGRGHDEVELLLRIARTRRKARGGTLAKGLLRKRREAQRENWSRRRLSKARASCSGLVKEKLKNHGEVLRDRGYHVYDQGQFTVQESQFQRFRPGHSGWHPRVPCDALIEVFGHVYGLNDAPSAWYKTLDGALLEVGFERSRLDRCLYFMREGRQLTGTVGIHVDDSVTGGQVQNYERALSLLKEKFEFRTWRVRDGDFCGARYTQSEATGEITMTQESFVQKVRPLHLSPPSAEDILQLRHSGAFDRFCKVSYRVHYLHIG</sequence>
<protein>
    <submittedName>
        <fullName evidence="4">Ankyrin repeat and KH domain-containing protein 1</fullName>
    </submittedName>
</protein>
<keyword evidence="2" id="KW-0040">ANK repeat</keyword>
<dbReference type="InterPro" id="IPR036770">
    <property type="entry name" value="Ankyrin_rpt-contain_sf"/>
</dbReference>
<evidence type="ECO:0000259" key="3">
    <source>
        <dbReference type="Pfam" id="PF07727"/>
    </source>
</evidence>
<dbReference type="Pfam" id="PF07727">
    <property type="entry name" value="RVT_2"/>
    <property type="match status" value="1"/>
</dbReference>
<dbReference type="SUPFAM" id="SSF48403">
    <property type="entry name" value="Ankyrin repeat"/>
    <property type="match status" value="1"/>
</dbReference>
<gene>
    <name evidence="4" type="primary">ANKHD1</name>
    <name evidence="4" type="ORF">AK812_SmicGene23089</name>
</gene>
<organism evidence="4 5">
    <name type="scientific">Symbiodinium microadriaticum</name>
    <name type="common">Dinoflagellate</name>
    <name type="synonym">Zooxanthella microadriatica</name>
    <dbReference type="NCBI Taxonomy" id="2951"/>
    <lineage>
        <taxon>Eukaryota</taxon>
        <taxon>Sar</taxon>
        <taxon>Alveolata</taxon>
        <taxon>Dinophyceae</taxon>
        <taxon>Suessiales</taxon>
        <taxon>Symbiodiniaceae</taxon>
        <taxon>Symbiodinium</taxon>
    </lineage>
</organism>
<dbReference type="OrthoDB" id="415820at2759"/>
<proteinExistence type="predicted"/>
<dbReference type="SMART" id="SM00248">
    <property type="entry name" value="ANK"/>
    <property type="match status" value="6"/>
</dbReference>
<feature type="domain" description="Reverse transcriptase Ty1/copia-type" evidence="3">
    <location>
        <begin position="466"/>
        <end position="575"/>
    </location>
</feature>
<accession>A0A1Q9DI27</accession>